<proteinExistence type="predicted"/>
<dbReference type="AlphaFoldDB" id="A0A0F4GES7"/>
<feature type="compositionally biased region" description="Basic residues" evidence="1">
    <location>
        <begin position="9"/>
        <end position="20"/>
    </location>
</feature>
<sequence length="456" mass="51495">MDSPEARTFRRRAPRPRSSSRPRFQDGMENSRSEAVLKDSFPAVHGTLRSRSRATSRPGRLSHTAPASFRQKLHLLKWAPVAIIGLLLFLYLTEPLRSPAKRTICKIVLLRDLEFCSPVAPVSNPYFDRLIAQEAKFVDLYRMTEQSAGLWESFIWSRNQFLGVLFDVMVVDPISAKRLEPRIRPLGDLVTQVEDSIDESVSKTLHALLLDAYLATSDAMDELKDLLLDDYTFFAPVYSIFTLVGLIAAPEDKPATVWSTLVTETHQAIQKTLPFHRRTLHGFTQLQSKLDNIAAEWATGGDADETQVVNEENQPGFWKLPFFAARETLPKRNGTRVVEAVRLDALGQASAWKALLQSRSKDLKDVDKNADICASFYQDILLGGQIFSSTTGALQQILEEIEQLKTIDPSVVNTKETSWKLTIASLRDDVELLKKAYDAAFFARDQRRKNLMNQAR</sequence>
<keyword evidence="2" id="KW-0812">Transmembrane</keyword>
<keyword evidence="4" id="KW-1185">Reference proteome</keyword>
<reference evidence="3 4" key="1">
    <citation type="submission" date="2015-03" db="EMBL/GenBank/DDBJ databases">
        <title>RNA-seq based gene annotation and comparative genomics of four Zymoseptoria species reveal species-specific pathogenicity related genes and transposable element activity.</title>
        <authorList>
            <person name="Grandaubert J."/>
            <person name="Bhattacharyya A."/>
            <person name="Stukenbrock E.H."/>
        </authorList>
    </citation>
    <scope>NUCLEOTIDE SEQUENCE [LARGE SCALE GENOMIC DNA]</scope>
    <source>
        <strain evidence="3 4">Zb18110</strain>
    </source>
</reference>
<feature type="region of interest" description="Disordered" evidence="1">
    <location>
        <begin position="1"/>
        <end position="36"/>
    </location>
</feature>
<name>A0A0F4GES7_9PEZI</name>
<comment type="caution">
    <text evidence="3">The sequence shown here is derived from an EMBL/GenBank/DDBJ whole genome shotgun (WGS) entry which is preliminary data.</text>
</comment>
<gene>
    <name evidence="3" type="ORF">TI39_contig900g00004</name>
</gene>
<protein>
    <submittedName>
        <fullName evidence="3">Uncharacterized protein</fullName>
    </submittedName>
</protein>
<accession>A0A0F4GES7</accession>
<feature type="transmembrane region" description="Helical" evidence="2">
    <location>
        <begin position="75"/>
        <end position="92"/>
    </location>
</feature>
<evidence type="ECO:0000313" key="3">
    <source>
        <dbReference type="EMBL" id="KJX95906.1"/>
    </source>
</evidence>
<keyword evidence="2" id="KW-0472">Membrane</keyword>
<feature type="compositionally biased region" description="Basic and acidic residues" evidence="1">
    <location>
        <begin position="23"/>
        <end position="36"/>
    </location>
</feature>
<dbReference type="EMBL" id="LAFY01000892">
    <property type="protein sequence ID" value="KJX95906.1"/>
    <property type="molecule type" value="Genomic_DNA"/>
</dbReference>
<dbReference type="Proteomes" id="UP000033647">
    <property type="component" value="Unassembled WGS sequence"/>
</dbReference>
<evidence type="ECO:0000256" key="2">
    <source>
        <dbReference type="SAM" id="Phobius"/>
    </source>
</evidence>
<keyword evidence="2" id="KW-1133">Transmembrane helix</keyword>
<evidence type="ECO:0000256" key="1">
    <source>
        <dbReference type="SAM" id="MobiDB-lite"/>
    </source>
</evidence>
<organism evidence="3 4">
    <name type="scientific">Zymoseptoria brevis</name>
    <dbReference type="NCBI Taxonomy" id="1047168"/>
    <lineage>
        <taxon>Eukaryota</taxon>
        <taxon>Fungi</taxon>
        <taxon>Dikarya</taxon>
        <taxon>Ascomycota</taxon>
        <taxon>Pezizomycotina</taxon>
        <taxon>Dothideomycetes</taxon>
        <taxon>Dothideomycetidae</taxon>
        <taxon>Mycosphaerellales</taxon>
        <taxon>Mycosphaerellaceae</taxon>
        <taxon>Zymoseptoria</taxon>
    </lineage>
</organism>
<evidence type="ECO:0000313" key="4">
    <source>
        <dbReference type="Proteomes" id="UP000033647"/>
    </source>
</evidence>